<dbReference type="InterPro" id="IPR001789">
    <property type="entry name" value="Sig_transdc_resp-reg_receiver"/>
</dbReference>
<dbReference type="GO" id="GO:0000160">
    <property type="term" value="P:phosphorelay signal transduction system"/>
    <property type="evidence" value="ECO:0007669"/>
    <property type="project" value="InterPro"/>
</dbReference>
<name>H1S852_9BURK</name>
<dbReference type="CDD" id="cd17535">
    <property type="entry name" value="REC_NarL-like"/>
    <property type="match status" value="1"/>
</dbReference>
<dbReference type="AlphaFoldDB" id="H1S852"/>
<accession>H1S852</accession>
<feature type="modified residue" description="4-aspartylphosphate" evidence="1">
    <location>
        <position position="26"/>
    </location>
</feature>
<dbReference type="InterPro" id="IPR011006">
    <property type="entry name" value="CheY-like_superfamily"/>
</dbReference>
<evidence type="ECO:0000313" key="3">
    <source>
        <dbReference type="EMBL" id="EHP41321.1"/>
    </source>
</evidence>
<dbReference type="RefSeq" id="WP_006159603.1">
    <property type="nucleotide sequence ID" value="NZ_AHJE01000050.1"/>
</dbReference>
<dbReference type="OrthoDB" id="9816469at2"/>
<dbReference type="SUPFAM" id="SSF52172">
    <property type="entry name" value="CheY-like"/>
    <property type="match status" value="1"/>
</dbReference>
<evidence type="ECO:0000259" key="2">
    <source>
        <dbReference type="PROSITE" id="PS50110"/>
    </source>
</evidence>
<evidence type="ECO:0000256" key="1">
    <source>
        <dbReference type="PROSITE-ProRule" id="PRU00169"/>
    </source>
</evidence>
<sequence length="119" mass="13141">MWAKQSNGFEAVALWQETTPDVGLFDLSMPTLDGVEALRRIQEQQPQAAVIRLTALARDVDIERAVGAGARAYQSSRDLFGCTRRFVDAGLMHPPPPPKAFGRPFRSVSFATIVHFLSL</sequence>
<comment type="caution">
    <text evidence="3">The sequence shown here is derived from an EMBL/GenBank/DDBJ whole genome shotgun (WGS) entry which is preliminary data.</text>
</comment>
<proteinExistence type="predicted"/>
<dbReference type="Gene3D" id="3.40.50.2300">
    <property type="match status" value="1"/>
</dbReference>
<feature type="domain" description="Response regulatory" evidence="2">
    <location>
        <begin position="1"/>
        <end position="91"/>
    </location>
</feature>
<reference evidence="3 4" key="1">
    <citation type="journal article" date="2012" name="J. Bacteriol.">
        <title>De Novo Genome Project of Cupriavidus basilensis OR16.</title>
        <authorList>
            <person name="Cserhati M."/>
            <person name="Kriszt B."/>
            <person name="Szoboszlay S."/>
            <person name="Toth A."/>
            <person name="Szabo I."/>
            <person name="Tancsics A."/>
            <person name="Nagy I."/>
            <person name="Horvath B."/>
            <person name="Nagy I."/>
            <person name="Kukolya J."/>
        </authorList>
    </citation>
    <scope>NUCLEOTIDE SEQUENCE [LARGE SCALE GENOMIC DNA]</scope>
    <source>
        <strain evidence="3 4">OR16</strain>
    </source>
</reference>
<organism evidence="3 4">
    <name type="scientific">Cupriavidus basilensis OR16</name>
    <dbReference type="NCBI Taxonomy" id="1127483"/>
    <lineage>
        <taxon>Bacteria</taxon>
        <taxon>Pseudomonadati</taxon>
        <taxon>Pseudomonadota</taxon>
        <taxon>Betaproteobacteria</taxon>
        <taxon>Burkholderiales</taxon>
        <taxon>Burkholderiaceae</taxon>
        <taxon>Cupriavidus</taxon>
    </lineage>
</organism>
<dbReference type="Proteomes" id="UP000005808">
    <property type="component" value="Unassembled WGS sequence"/>
</dbReference>
<dbReference type="PROSITE" id="PS50110">
    <property type="entry name" value="RESPONSE_REGULATORY"/>
    <property type="match status" value="1"/>
</dbReference>
<dbReference type="Pfam" id="PF00072">
    <property type="entry name" value="Response_reg"/>
    <property type="match status" value="1"/>
</dbReference>
<keyword evidence="1" id="KW-0597">Phosphoprotein</keyword>
<dbReference type="EMBL" id="AHJE01000050">
    <property type="protein sequence ID" value="EHP41321.1"/>
    <property type="molecule type" value="Genomic_DNA"/>
</dbReference>
<gene>
    <name evidence="3" type="ORF">OR16_20752</name>
</gene>
<dbReference type="InterPro" id="IPR058245">
    <property type="entry name" value="NreC/VraR/RcsB-like_REC"/>
</dbReference>
<protein>
    <submittedName>
        <fullName evidence="3">Two-component response regulator</fullName>
    </submittedName>
</protein>
<evidence type="ECO:0000313" key="4">
    <source>
        <dbReference type="Proteomes" id="UP000005808"/>
    </source>
</evidence>